<reference evidence="2" key="1">
    <citation type="submission" date="2025-08" db="UniProtKB">
        <authorList>
            <consortium name="RefSeq"/>
        </authorList>
    </citation>
    <scope>IDENTIFICATION</scope>
    <source>
        <tissue evidence="2">Silk gland</tissue>
    </source>
</reference>
<dbReference type="GeneID" id="114249693"/>
<dbReference type="OrthoDB" id="5281227at2759"/>
<keyword evidence="1" id="KW-1185">Reference proteome</keyword>
<dbReference type="AlphaFoldDB" id="A0A6J2KA30"/>
<evidence type="ECO:0000313" key="2">
    <source>
        <dbReference type="RefSeq" id="XP_028039141.1"/>
    </source>
</evidence>
<dbReference type="RefSeq" id="XP_028039141.1">
    <property type="nucleotide sequence ID" value="XM_028183340.1"/>
</dbReference>
<sequence>MISKRDINIFLPPMICNNLREKIKDGAIDDMDNLVLNQDKRNGRIWKMSLGNKITNISPSSIRPLSITWFPDQLYFAINKKKLTKKLRVLNACSNTVYIHCCGLWNEKARLGASWNCHPRTRIRLAPGLMGEITVQITPREISPVQFTCAVLQLAASHLRENVTGYFAVPIEVSFLNSVMPSLAGEES</sequence>
<proteinExistence type="predicted"/>
<evidence type="ECO:0000313" key="1">
    <source>
        <dbReference type="Proteomes" id="UP000504629"/>
    </source>
</evidence>
<protein>
    <submittedName>
        <fullName evidence="2">Uncharacterized protein LOC114249693</fullName>
    </submittedName>
</protein>
<gene>
    <name evidence="2" type="primary">LOC114249693</name>
</gene>
<dbReference type="Proteomes" id="UP000504629">
    <property type="component" value="Unplaced"/>
</dbReference>
<accession>A0A6J2KA30</accession>
<name>A0A6J2KA30_BOMMA</name>
<dbReference type="KEGG" id="bman:114249693"/>
<organism evidence="1 2">
    <name type="scientific">Bombyx mandarina</name>
    <name type="common">Wild silk moth</name>
    <name type="synonym">Wild silkworm</name>
    <dbReference type="NCBI Taxonomy" id="7092"/>
    <lineage>
        <taxon>Eukaryota</taxon>
        <taxon>Metazoa</taxon>
        <taxon>Ecdysozoa</taxon>
        <taxon>Arthropoda</taxon>
        <taxon>Hexapoda</taxon>
        <taxon>Insecta</taxon>
        <taxon>Pterygota</taxon>
        <taxon>Neoptera</taxon>
        <taxon>Endopterygota</taxon>
        <taxon>Lepidoptera</taxon>
        <taxon>Glossata</taxon>
        <taxon>Ditrysia</taxon>
        <taxon>Bombycoidea</taxon>
        <taxon>Bombycidae</taxon>
        <taxon>Bombycinae</taxon>
        <taxon>Bombyx</taxon>
    </lineage>
</organism>